<organism evidence="7 8">
    <name type="scientific">Granulicella mallensis (strain ATCC BAA-1857 / DSM 23137 / MP5ACTX8)</name>
    <dbReference type="NCBI Taxonomy" id="682795"/>
    <lineage>
        <taxon>Bacteria</taxon>
        <taxon>Pseudomonadati</taxon>
        <taxon>Acidobacteriota</taxon>
        <taxon>Terriglobia</taxon>
        <taxon>Terriglobales</taxon>
        <taxon>Acidobacteriaceae</taxon>
        <taxon>Granulicella</taxon>
    </lineage>
</organism>
<dbReference type="InterPro" id="IPR022791">
    <property type="entry name" value="L-PG_synthase/AglD"/>
</dbReference>
<dbReference type="STRING" id="682795.AciX8_1778"/>
<comment type="subcellular location">
    <subcellularLocation>
        <location evidence="1">Cell membrane</location>
        <topology evidence="1">Multi-pass membrane protein</topology>
    </subcellularLocation>
</comment>
<dbReference type="Proteomes" id="UP000007113">
    <property type="component" value="Chromosome"/>
</dbReference>
<dbReference type="PANTHER" id="PTHR39087:SF2">
    <property type="entry name" value="UPF0104 MEMBRANE PROTEIN MJ1595"/>
    <property type="match status" value="1"/>
</dbReference>
<feature type="transmembrane region" description="Helical" evidence="6">
    <location>
        <begin position="242"/>
        <end position="272"/>
    </location>
</feature>
<proteinExistence type="predicted"/>
<keyword evidence="2" id="KW-1003">Cell membrane</keyword>
<evidence type="ECO:0000256" key="2">
    <source>
        <dbReference type="ARBA" id="ARBA00022475"/>
    </source>
</evidence>
<feature type="transmembrane region" description="Helical" evidence="6">
    <location>
        <begin position="89"/>
        <end position="106"/>
    </location>
</feature>
<dbReference type="PANTHER" id="PTHR39087">
    <property type="entry name" value="UPF0104 MEMBRANE PROTEIN MJ1595"/>
    <property type="match status" value="1"/>
</dbReference>
<feature type="transmembrane region" description="Helical" evidence="6">
    <location>
        <begin position="196"/>
        <end position="221"/>
    </location>
</feature>
<feature type="transmembrane region" description="Helical" evidence="6">
    <location>
        <begin position="60"/>
        <end position="77"/>
    </location>
</feature>
<keyword evidence="5 6" id="KW-0472">Membrane</keyword>
<dbReference type="eggNOG" id="COG0392">
    <property type="taxonomic scope" value="Bacteria"/>
</dbReference>
<name>G8NQG7_GRAMM</name>
<evidence type="ECO:0000313" key="8">
    <source>
        <dbReference type="Proteomes" id="UP000007113"/>
    </source>
</evidence>
<feature type="transmembrane region" description="Helical" evidence="6">
    <location>
        <begin position="172"/>
        <end position="190"/>
    </location>
</feature>
<gene>
    <name evidence="7" type="ordered locus">AciX8_1778</name>
</gene>
<evidence type="ECO:0000256" key="3">
    <source>
        <dbReference type="ARBA" id="ARBA00022692"/>
    </source>
</evidence>
<evidence type="ECO:0000313" key="7">
    <source>
        <dbReference type="EMBL" id="AEU36116.1"/>
    </source>
</evidence>
<dbReference type="Pfam" id="PF03706">
    <property type="entry name" value="LPG_synthase_TM"/>
    <property type="match status" value="1"/>
</dbReference>
<dbReference type="KEGG" id="gma:AciX8_1778"/>
<dbReference type="EMBL" id="CP003130">
    <property type="protein sequence ID" value="AEU36116.1"/>
    <property type="molecule type" value="Genomic_DNA"/>
</dbReference>
<feature type="transmembrane region" description="Helical" evidence="6">
    <location>
        <begin position="337"/>
        <end position="362"/>
    </location>
</feature>
<evidence type="ECO:0000256" key="4">
    <source>
        <dbReference type="ARBA" id="ARBA00022989"/>
    </source>
</evidence>
<evidence type="ECO:0000256" key="5">
    <source>
        <dbReference type="ARBA" id="ARBA00023136"/>
    </source>
</evidence>
<accession>G8NQG7</accession>
<evidence type="ECO:0000256" key="6">
    <source>
        <dbReference type="SAM" id="Phobius"/>
    </source>
</evidence>
<dbReference type="HOGENOM" id="CLU_818150_0_0_0"/>
<sequence>MDKTVSCAPAITRRYESPGRYNGRSVYESFKSMQRQGRGIAAQWSATVTRERRLNLLKTLPGLLISAFFLWFTFKGFKLADFKSIRLEAPAWIAGVILFSVAGYTVRCYRWWRMLRSVGARFSACARVFMTSLAANNILPLRIGDVMRIFTYAGDLNATPSIILSTVILEKLLDIFTLAILFVVTMHFGAGISQHLLVAAEIGIVVSTAGLLVLVFGAQVLEQPVKRLFARTKNEKLAKVEHWLLLALDCIRQIGVLGTLGLVGYSFIAWFFEGLLYVSAAKLVGLQTDWAGPWQAVAQANLSFLIPSSPGGIGPFEWACKDALIKHMPAGANLAPAGIFGLLIHAWLLVSITAVGGGLFLAHRIHSGRHKPLLEEIEILPESLP</sequence>
<dbReference type="GO" id="GO:0005886">
    <property type="term" value="C:plasma membrane"/>
    <property type="evidence" value="ECO:0007669"/>
    <property type="project" value="UniProtKB-SubCell"/>
</dbReference>
<evidence type="ECO:0000256" key="1">
    <source>
        <dbReference type="ARBA" id="ARBA00004651"/>
    </source>
</evidence>
<reference evidence="7 8" key="1">
    <citation type="submission" date="2011-11" db="EMBL/GenBank/DDBJ databases">
        <title>Complete sequence of Granulicella mallensis MP5ACTX8.</title>
        <authorList>
            <consortium name="US DOE Joint Genome Institute"/>
            <person name="Lucas S."/>
            <person name="Copeland A."/>
            <person name="Lapidus A."/>
            <person name="Cheng J.-F."/>
            <person name="Goodwin L."/>
            <person name="Pitluck S."/>
            <person name="Peters L."/>
            <person name="Lu M."/>
            <person name="Detter J.C."/>
            <person name="Han C."/>
            <person name="Tapia R."/>
            <person name="Land M."/>
            <person name="Hauser L."/>
            <person name="Kyrpides N."/>
            <person name="Ivanova N."/>
            <person name="Mikhailova N."/>
            <person name="Pagani I."/>
            <person name="Rawat S."/>
            <person name="Mannisto M."/>
            <person name="Haggblom M."/>
            <person name="Woyke T."/>
        </authorList>
    </citation>
    <scope>NUCLEOTIDE SEQUENCE [LARGE SCALE GENOMIC DNA]</scope>
    <source>
        <strain evidence="8">ATCC BAA-1857 / DSM 23137 / MP5ACTX8</strain>
    </source>
</reference>
<keyword evidence="8" id="KW-1185">Reference proteome</keyword>
<dbReference type="AlphaFoldDB" id="G8NQG7"/>
<keyword evidence="4 6" id="KW-1133">Transmembrane helix</keyword>
<evidence type="ECO:0008006" key="9">
    <source>
        <dbReference type="Google" id="ProtNLM"/>
    </source>
</evidence>
<keyword evidence="3 6" id="KW-0812">Transmembrane</keyword>
<protein>
    <recommendedName>
        <fullName evidence="9">Lysylphosphatidylglycerol synthetase/UPF0104</fullName>
    </recommendedName>
</protein>